<evidence type="ECO:0000313" key="1">
    <source>
        <dbReference type="EMBL" id="KAE9393812.1"/>
    </source>
</evidence>
<proteinExistence type="predicted"/>
<organism evidence="1 2">
    <name type="scientific">Gymnopus androsaceus JB14</name>
    <dbReference type="NCBI Taxonomy" id="1447944"/>
    <lineage>
        <taxon>Eukaryota</taxon>
        <taxon>Fungi</taxon>
        <taxon>Dikarya</taxon>
        <taxon>Basidiomycota</taxon>
        <taxon>Agaricomycotina</taxon>
        <taxon>Agaricomycetes</taxon>
        <taxon>Agaricomycetidae</taxon>
        <taxon>Agaricales</taxon>
        <taxon>Marasmiineae</taxon>
        <taxon>Omphalotaceae</taxon>
        <taxon>Gymnopus</taxon>
    </lineage>
</organism>
<dbReference type="EMBL" id="ML769563">
    <property type="protein sequence ID" value="KAE9393812.1"/>
    <property type="molecule type" value="Genomic_DNA"/>
</dbReference>
<protein>
    <submittedName>
        <fullName evidence="1">Uncharacterized protein</fullName>
    </submittedName>
</protein>
<gene>
    <name evidence="1" type="ORF">BT96DRAFT_210977</name>
</gene>
<dbReference type="Proteomes" id="UP000799118">
    <property type="component" value="Unassembled WGS sequence"/>
</dbReference>
<keyword evidence="2" id="KW-1185">Reference proteome</keyword>
<reference evidence="1" key="1">
    <citation type="journal article" date="2019" name="Environ. Microbiol.">
        <title>Fungal ecological strategies reflected in gene transcription - a case study of two litter decomposers.</title>
        <authorList>
            <person name="Barbi F."/>
            <person name="Kohler A."/>
            <person name="Barry K."/>
            <person name="Baskaran P."/>
            <person name="Daum C."/>
            <person name="Fauchery L."/>
            <person name="Ihrmark K."/>
            <person name="Kuo A."/>
            <person name="LaButti K."/>
            <person name="Lipzen A."/>
            <person name="Morin E."/>
            <person name="Grigoriev I.V."/>
            <person name="Henrissat B."/>
            <person name="Lindahl B."/>
            <person name="Martin F."/>
        </authorList>
    </citation>
    <scope>NUCLEOTIDE SEQUENCE</scope>
    <source>
        <strain evidence="1">JB14</strain>
    </source>
</reference>
<dbReference type="AlphaFoldDB" id="A0A6A4H6K6"/>
<accession>A0A6A4H6K6</accession>
<sequence length="189" mass="21472">MYTSGAVRTFAFHAPLSLIRSQVSGWYTIVMLTAFVQGYVDRVIDWLDAGYSILDHRLFRDLYFHAFGYPRLNHRSAGIAVLHIFCPSALSAHPTIVILPSPYLVFSIRWPAQNTTYPCVFLGEHSLGSVVRAFIVYFSNFIEVCARTHLLRLIVHQSSLELIPLLLLLQKLWVLWITLDHSGKPPGFA</sequence>
<evidence type="ECO:0000313" key="2">
    <source>
        <dbReference type="Proteomes" id="UP000799118"/>
    </source>
</evidence>
<name>A0A6A4H6K6_9AGAR</name>